<keyword evidence="2" id="KW-1185">Reference proteome</keyword>
<organism evidence="1 2">
    <name type="scientific">Nocardioides panaciterrulae</name>
    <dbReference type="NCBI Taxonomy" id="661492"/>
    <lineage>
        <taxon>Bacteria</taxon>
        <taxon>Bacillati</taxon>
        <taxon>Actinomycetota</taxon>
        <taxon>Actinomycetes</taxon>
        <taxon>Propionibacteriales</taxon>
        <taxon>Nocardioidaceae</taxon>
        <taxon>Nocardioides</taxon>
    </lineage>
</organism>
<evidence type="ECO:0008006" key="3">
    <source>
        <dbReference type="Google" id="ProtNLM"/>
    </source>
</evidence>
<reference evidence="1 2" key="1">
    <citation type="submission" date="2020-07" db="EMBL/GenBank/DDBJ databases">
        <title>Sequencing the genomes of 1000 actinobacteria strains.</title>
        <authorList>
            <person name="Klenk H.-P."/>
        </authorList>
    </citation>
    <scope>NUCLEOTIDE SEQUENCE [LARGE SCALE GENOMIC DNA]</scope>
    <source>
        <strain evidence="1 2">DSM 21350</strain>
    </source>
</reference>
<dbReference type="InterPro" id="IPR011008">
    <property type="entry name" value="Dimeric_a/b-barrel"/>
</dbReference>
<dbReference type="SUPFAM" id="SSF54909">
    <property type="entry name" value="Dimeric alpha+beta barrel"/>
    <property type="match status" value="1"/>
</dbReference>
<protein>
    <recommendedName>
        <fullName evidence="3">ABM domain-containing protein</fullName>
    </recommendedName>
</protein>
<proteinExistence type="predicted"/>
<comment type="caution">
    <text evidence="1">The sequence shown here is derived from an EMBL/GenBank/DDBJ whole genome shotgun (WGS) entry which is preliminary data.</text>
</comment>
<accession>A0A7Y9E5A3</accession>
<dbReference type="Proteomes" id="UP000535511">
    <property type="component" value="Unassembled WGS sequence"/>
</dbReference>
<evidence type="ECO:0000313" key="1">
    <source>
        <dbReference type="EMBL" id="NYD41165.1"/>
    </source>
</evidence>
<gene>
    <name evidence="1" type="ORF">BJZ21_001248</name>
</gene>
<name>A0A7Y9E5A3_9ACTN</name>
<sequence length="97" mass="10412">MRIDTSTAVRLYEDEVVPELRRQPGYAGVLVLANPEGTGAVVTFWDTAEAAETAGGTGFYAEVLEKFTTIFRSPPGRGRYEVAFAELPTAGVPAPHP</sequence>
<dbReference type="RefSeq" id="WP_179662949.1">
    <property type="nucleotide sequence ID" value="NZ_JACCBG010000001.1"/>
</dbReference>
<evidence type="ECO:0000313" key="2">
    <source>
        <dbReference type="Proteomes" id="UP000535511"/>
    </source>
</evidence>
<dbReference type="EMBL" id="JACCBG010000001">
    <property type="protein sequence ID" value="NYD41165.1"/>
    <property type="molecule type" value="Genomic_DNA"/>
</dbReference>
<dbReference type="AlphaFoldDB" id="A0A7Y9E5A3"/>